<dbReference type="PANTHER" id="PTHR43620">
    <property type="entry name" value="GLYCEROPHOSPHORYL DIESTER PHOSPHODIESTERASE"/>
    <property type="match status" value="1"/>
</dbReference>
<sequence length="97" mass="10421">MAPPLAFVGPLAIIMTVSSVSSSKINRCPLRHKSGVQRPPLVIGHRGASFHLPEHTIPSYRLALEMDADFIEPDLVASKDGILVAVHSVDLNVTTNV</sequence>
<dbReference type="SUPFAM" id="SSF51695">
    <property type="entry name" value="PLC-like phosphodiesterases"/>
    <property type="match status" value="1"/>
</dbReference>
<name>K0RTB5_THAOC</name>
<keyword evidence="4" id="KW-0319">Glycerol metabolism</keyword>
<dbReference type="InterPro" id="IPR030395">
    <property type="entry name" value="GP_PDE_dom"/>
</dbReference>
<comment type="similarity">
    <text evidence="1">Belongs to the glycerophosphoryl diester phosphodiesterase family.</text>
</comment>
<evidence type="ECO:0000259" key="8">
    <source>
        <dbReference type="PROSITE" id="PS51704"/>
    </source>
</evidence>
<dbReference type="GO" id="GO:0006071">
    <property type="term" value="P:glycerol metabolic process"/>
    <property type="evidence" value="ECO:0007669"/>
    <property type="project" value="UniProtKB-KW"/>
</dbReference>
<keyword evidence="5" id="KW-0378">Hydrolase</keyword>
<dbReference type="eggNOG" id="KOG2258">
    <property type="taxonomic scope" value="Eukaryota"/>
</dbReference>
<evidence type="ECO:0000256" key="1">
    <source>
        <dbReference type="ARBA" id="ARBA00007277"/>
    </source>
</evidence>
<dbReference type="InterPro" id="IPR017946">
    <property type="entry name" value="PLC-like_Pdiesterase_TIM-brl"/>
</dbReference>
<accession>K0RTB5</accession>
<dbReference type="EC" id="3.1.4.46" evidence="2"/>
<feature type="non-terminal residue" evidence="9">
    <location>
        <position position="97"/>
    </location>
</feature>
<feature type="chain" id="PRO_5003840557" description="glycerophosphodiester phosphodiesterase" evidence="7">
    <location>
        <begin position="23"/>
        <end position="97"/>
    </location>
</feature>
<dbReference type="EMBL" id="AGNL01032146">
    <property type="protein sequence ID" value="EJK56205.1"/>
    <property type="molecule type" value="Genomic_DNA"/>
</dbReference>
<dbReference type="PANTHER" id="PTHR43620:SF7">
    <property type="entry name" value="GLYCEROPHOSPHODIESTER PHOSPHODIESTERASE GDPD5-RELATED"/>
    <property type="match status" value="1"/>
</dbReference>
<comment type="catalytic activity">
    <reaction evidence="6">
        <text>a sn-glycero-3-phosphodiester + H2O = an alcohol + sn-glycerol 3-phosphate + H(+)</text>
        <dbReference type="Rhea" id="RHEA:12969"/>
        <dbReference type="ChEBI" id="CHEBI:15377"/>
        <dbReference type="ChEBI" id="CHEBI:15378"/>
        <dbReference type="ChEBI" id="CHEBI:30879"/>
        <dbReference type="ChEBI" id="CHEBI:57597"/>
        <dbReference type="ChEBI" id="CHEBI:83408"/>
        <dbReference type="EC" id="3.1.4.46"/>
    </reaction>
</comment>
<organism evidence="9 10">
    <name type="scientific">Thalassiosira oceanica</name>
    <name type="common">Marine diatom</name>
    <dbReference type="NCBI Taxonomy" id="159749"/>
    <lineage>
        <taxon>Eukaryota</taxon>
        <taxon>Sar</taxon>
        <taxon>Stramenopiles</taxon>
        <taxon>Ochrophyta</taxon>
        <taxon>Bacillariophyta</taxon>
        <taxon>Coscinodiscophyceae</taxon>
        <taxon>Thalassiosirophycidae</taxon>
        <taxon>Thalassiosirales</taxon>
        <taxon>Thalassiosiraceae</taxon>
        <taxon>Thalassiosira</taxon>
    </lineage>
</organism>
<dbReference type="OrthoDB" id="1058301at2759"/>
<evidence type="ECO:0000313" key="9">
    <source>
        <dbReference type="EMBL" id="EJK56205.1"/>
    </source>
</evidence>
<evidence type="ECO:0000256" key="6">
    <source>
        <dbReference type="ARBA" id="ARBA00047512"/>
    </source>
</evidence>
<comment type="caution">
    <text evidence="9">The sequence shown here is derived from an EMBL/GenBank/DDBJ whole genome shotgun (WGS) entry which is preliminary data.</text>
</comment>
<proteinExistence type="inferred from homology"/>
<evidence type="ECO:0000256" key="7">
    <source>
        <dbReference type="SAM" id="SignalP"/>
    </source>
</evidence>
<dbReference type="GO" id="GO:0008889">
    <property type="term" value="F:glycerophosphodiester phosphodiesterase activity"/>
    <property type="evidence" value="ECO:0007669"/>
    <property type="project" value="UniProtKB-EC"/>
</dbReference>
<evidence type="ECO:0000313" key="10">
    <source>
        <dbReference type="Proteomes" id="UP000266841"/>
    </source>
</evidence>
<evidence type="ECO:0000256" key="5">
    <source>
        <dbReference type="ARBA" id="ARBA00022801"/>
    </source>
</evidence>
<feature type="domain" description="GP-PDE" evidence="8">
    <location>
        <begin position="40"/>
        <end position="97"/>
    </location>
</feature>
<dbReference type="Proteomes" id="UP000266841">
    <property type="component" value="Unassembled WGS sequence"/>
</dbReference>
<dbReference type="Gene3D" id="3.20.20.190">
    <property type="entry name" value="Phosphatidylinositol (PI) phosphodiesterase"/>
    <property type="match status" value="1"/>
</dbReference>
<evidence type="ECO:0000256" key="4">
    <source>
        <dbReference type="ARBA" id="ARBA00022798"/>
    </source>
</evidence>
<reference evidence="9 10" key="1">
    <citation type="journal article" date="2012" name="Genome Biol.">
        <title>Genome and low-iron response of an oceanic diatom adapted to chronic iron limitation.</title>
        <authorList>
            <person name="Lommer M."/>
            <person name="Specht M."/>
            <person name="Roy A.S."/>
            <person name="Kraemer L."/>
            <person name="Andreson R."/>
            <person name="Gutowska M.A."/>
            <person name="Wolf J."/>
            <person name="Bergner S.V."/>
            <person name="Schilhabel M.B."/>
            <person name="Klostermeier U.C."/>
            <person name="Beiko R.G."/>
            <person name="Rosenstiel P."/>
            <person name="Hippler M."/>
            <person name="Laroche J."/>
        </authorList>
    </citation>
    <scope>NUCLEOTIDE SEQUENCE [LARGE SCALE GENOMIC DNA]</scope>
    <source>
        <strain evidence="9 10">CCMP1005</strain>
    </source>
</reference>
<evidence type="ECO:0000256" key="2">
    <source>
        <dbReference type="ARBA" id="ARBA00012247"/>
    </source>
</evidence>
<evidence type="ECO:0000256" key="3">
    <source>
        <dbReference type="ARBA" id="ARBA00022729"/>
    </source>
</evidence>
<dbReference type="AlphaFoldDB" id="K0RTB5"/>
<gene>
    <name evidence="9" type="ORF">THAOC_23956</name>
</gene>
<protein>
    <recommendedName>
        <fullName evidence="2">glycerophosphodiester phosphodiesterase</fullName>
        <ecNumber evidence="2">3.1.4.46</ecNumber>
    </recommendedName>
</protein>
<feature type="signal peptide" evidence="7">
    <location>
        <begin position="1"/>
        <end position="22"/>
    </location>
</feature>
<dbReference type="Pfam" id="PF03009">
    <property type="entry name" value="GDPD"/>
    <property type="match status" value="1"/>
</dbReference>
<dbReference type="PROSITE" id="PS51704">
    <property type="entry name" value="GP_PDE"/>
    <property type="match status" value="1"/>
</dbReference>
<keyword evidence="10" id="KW-1185">Reference proteome</keyword>
<keyword evidence="3 7" id="KW-0732">Signal</keyword>
<dbReference type="GO" id="GO:0006629">
    <property type="term" value="P:lipid metabolic process"/>
    <property type="evidence" value="ECO:0007669"/>
    <property type="project" value="InterPro"/>
</dbReference>